<evidence type="ECO:0000313" key="2">
    <source>
        <dbReference type="EMBL" id="MDQ0202231.1"/>
    </source>
</evidence>
<dbReference type="RefSeq" id="WP_307414227.1">
    <property type="nucleotide sequence ID" value="NZ_JAUSTW010000019.1"/>
</dbReference>
<comment type="caution">
    <text evidence="2">The sequence shown here is derived from an EMBL/GenBank/DDBJ whole genome shotgun (WGS) entry which is preliminary data.</text>
</comment>
<evidence type="ECO:0000313" key="3">
    <source>
        <dbReference type="Proteomes" id="UP001224122"/>
    </source>
</evidence>
<feature type="compositionally biased region" description="Basic residues" evidence="1">
    <location>
        <begin position="57"/>
        <end position="74"/>
    </location>
</feature>
<dbReference type="EMBL" id="JAUSTW010000019">
    <property type="protein sequence ID" value="MDQ0202231.1"/>
    <property type="molecule type" value="Genomic_DNA"/>
</dbReference>
<keyword evidence="3" id="KW-1185">Reference proteome</keyword>
<accession>A0ABT9Y3W3</accession>
<organism evidence="2 3">
    <name type="scientific">Neobacillus ginsengisoli</name>
    <dbReference type="NCBI Taxonomy" id="904295"/>
    <lineage>
        <taxon>Bacteria</taxon>
        <taxon>Bacillati</taxon>
        <taxon>Bacillota</taxon>
        <taxon>Bacilli</taxon>
        <taxon>Bacillales</taxon>
        <taxon>Bacillaceae</taxon>
        <taxon>Neobacillus</taxon>
    </lineage>
</organism>
<gene>
    <name evidence="2" type="ORF">J2S10_005465</name>
</gene>
<protein>
    <submittedName>
        <fullName evidence="2">Uncharacterized protein</fullName>
    </submittedName>
</protein>
<reference evidence="2 3" key="1">
    <citation type="submission" date="2023-07" db="EMBL/GenBank/DDBJ databases">
        <title>Genomic Encyclopedia of Type Strains, Phase IV (KMG-IV): sequencing the most valuable type-strain genomes for metagenomic binning, comparative biology and taxonomic classification.</title>
        <authorList>
            <person name="Goeker M."/>
        </authorList>
    </citation>
    <scope>NUCLEOTIDE SEQUENCE [LARGE SCALE GENOMIC DNA]</scope>
    <source>
        <strain evidence="2 3">DSM 27594</strain>
    </source>
</reference>
<proteinExistence type="predicted"/>
<name>A0ABT9Y3W3_9BACI</name>
<dbReference type="Proteomes" id="UP001224122">
    <property type="component" value="Unassembled WGS sequence"/>
</dbReference>
<feature type="region of interest" description="Disordered" evidence="1">
    <location>
        <begin position="46"/>
        <end position="74"/>
    </location>
</feature>
<sequence length="74" mass="8475">MAGNKLWSPQEDELIDNTIINLPHQTDIEISAILFGHPLLKKRTSSGLLQHVEQRRSKLKKTKTKDKTKTKKVV</sequence>
<evidence type="ECO:0000256" key="1">
    <source>
        <dbReference type="SAM" id="MobiDB-lite"/>
    </source>
</evidence>